<dbReference type="RefSeq" id="XP_035344555.1">
    <property type="nucleotide sequence ID" value="XM_035488662.1"/>
</dbReference>
<keyword evidence="5" id="KW-1185">Reference proteome</keyword>
<gene>
    <name evidence="4" type="ORF">TRUGW13939_05499</name>
</gene>
<name>A0A7H8QWR3_TALRU</name>
<dbReference type="GeneID" id="55992996"/>
<evidence type="ECO:0000313" key="5">
    <source>
        <dbReference type="Proteomes" id="UP000509510"/>
    </source>
</evidence>
<dbReference type="AlphaFoldDB" id="A0A7H8QWR3"/>
<sequence>MSPAILSSDSIETPAASFPEVHIPREKKAGLRTISLYQLQAGSASERNLLLETCMSDGFFYLDLTHPNFSSLLDVVNATFNCSKELFNYSPEIKGLFDVDKISDLKVNGYKPKGRNVVSNGKDGKNDGFESWVFPRNGIFHLSNEPFPHPPVIAKHLPDISGLIGGLSSAANTILSSLSDTLSLPAGQRLEDFQGLNRPSPDILRVLKYHANSNTDVIPQTPHTDLGSLTFVFSTTPGLQVLPPGVQQTPGASSESDWLYVEPRPGHAIVNIGDCITIMTNGVLKSALHRVGPVTGSAMPERYSMAYLMRPEDETVLRALDSPLIPKSVVVGEDAVTSGTWIRKKFKALRGQKDAGNMDKILTGGRGVLEQSVN</sequence>
<dbReference type="Gene3D" id="2.60.120.330">
    <property type="entry name" value="B-lactam Antibiotic, Isopenicillin N Synthase, Chain"/>
    <property type="match status" value="1"/>
</dbReference>
<dbReference type="Pfam" id="PF03171">
    <property type="entry name" value="2OG-FeII_Oxy"/>
    <property type="match status" value="1"/>
</dbReference>
<dbReference type="GO" id="GO:0046872">
    <property type="term" value="F:metal ion binding"/>
    <property type="evidence" value="ECO:0007669"/>
    <property type="project" value="UniProtKB-KW"/>
</dbReference>
<comment type="similarity">
    <text evidence="1 2">Belongs to the iron/ascorbate-dependent oxidoreductase family.</text>
</comment>
<dbReference type="PANTHER" id="PTHR47990">
    <property type="entry name" value="2-OXOGLUTARATE (2OG) AND FE(II)-DEPENDENT OXYGENASE SUPERFAMILY PROTEIN-RELATED"/>
    <property type="match status" value="1"/>
</dbReference>
<feature type="domain" description="Fe2OG dioxygenase" evidence="3">
    <location>
        <begin position="200"/>
        <end position="311"/>
    </location>
</feature>
<evidence type="ECO:0000313" key="4">
    <source>
        <dbReference type="EMBL" id="QKX58377.1"/>
    </source>
</evidence>
<dbReference type="InterPro" id="IPR050231">
    <property type="entry name" value="Iron_ascorbate_oxido_reductase"/>
</dbReference>
<dbReference type="SUPFAM" id="SSF51197">
    <property type="entry name" value="Clavaminate synthase-like"/>
    <property type="match status" value="1"/>
</dbReference>
<dbReference type="KEGG" id="trg:TRUGW13939_05499"/>
<evidence type="ECO:0000256" key="2">
    <source>
        <dbReference type="RuleBase" id="RU003682"/>
    </source>
</evidence>
<dbReference type="InterPro" id="IPR044861">
    <property type="entry name" value="IPNS-like_FE2OG_OXY"/>
</dbReference>
<dbReference type="InterPro" id="IPR005123">
    <property type="entry name" value="Oxoglu/Fe-dep_dioxygenase_dom"/>
</dbReference>
<keyword evidence="2" id="KW-0479">Metal-binding</keyword>
<protein>
    <recommendedName>
        <fullName evidence="3">Fe2OG dioxygenase domain-containing protein</fullName>
    </recommendedName>
</protein>
<organism evidence="4 5">
    <name type="scientific">Talaromyces rugulosus</name>
    <name type="common">Penicillium rugulosum</name>
    <dbReference type="NCBI Taxonomy" id="121627"/>
    <lineage>
        <taxon>Eukaryota</taxon>
        <taxon>Fungi</taxon>
        <taxon>Dikarya</taxon>
        <taxon>Ascomycota</taxon>
        <taxon>Pezizomycotina</taxon>
        <taxon>Eurotiomycetes</taxon>
        <taxon>Eurotiomycetidae</taxon>
        <taxon>Eurotiales</taxon>
        <taxon>Trichocomaceae</taxon>
        <taxon>Talaromyces</taxon>
        <taxon>Talaromyces sect. Islandici</taxon>
    </lineage>
</organism>
<dbReference type="Proteomes" id="UP000509510">
    <property type="component" value="Chromosome III"/>
</dbReference>
<keyword evidence="2" id="KW-0408">Iron</keyword>
<dbReference type="OrthoDB" id="288590at2759"/>
<dbReference type="InterPro" id="IPR027443">
    <property type="entry name" value="IPNS-like_sf"/>
</dbReference>
<dbReference type="EMBL" id="CP055900">
    <property type="protein sequence ID" value="QKX58377.1"/>
    <property type="molecule type" value="Genomic_DNA"/>
</dbReference>
<evidence type="ECO:0000256" key="1">
    <source>
        <dbReference type="ARBA" id="ARBA00008056"/>
    </source>
</evidence>
<keyword evidence="2" id="KW-0560">Oxidoreductase</keyword>
<evidence type="ECO:0000259" key="3">
    <source>
        <dbReference type="PROSITE" id="PS51471"/>
    </source>
</evidence>
<dbReference type="PROSITE" id="PS51471">
    <property type="entry name" value="FE2OG_OXY"/>
    <property type="match status" value="1"/>
</dbReference>
<reference evidence="5" key="1">
    <citation type="submission" date="2020-06" db="EMBL/GenBank/DDBJ databases">
        <title>A chromosome-scale genome assembly of Talaromyces rugulosus W13939.</title>
        <authorList>
            <person name="Wang B."/>
            <person name="Guo L."/>
            <person name="Ye K."/>
            <person name="Wang L."/>
        </authorList>
    </citation>
    <scope>NUCLEOTIDE SEQUENCE [LARGE SCALE GENOMIC DNA]</scope>
    <source>
        <strain evidence="5">W13939</strain>
    </source>
</reference>
<accession>A0A7H8QWR3</accession>
<proteinExistence type="inferred from homology"/>
<dbReference type="GO" id="GO:0016491">
    <property type="term" value="F:oxidoreductase activity"/>
    <property type="evidence" value="ECO:0007669"/>
    <property type="project" value="UniProtKB-KW"/>
</dbReference>